<keyword evidence="2" id="KW-1185">Reference proteome</keyword>
<evidence type="ECO:0000313" key="1">
    <source>
        <dbReference type="EMBL" id="ADX42527.1"/>
    </source>
</evidence>
<protein>
    <submittedName>
        <fullName evidence="1">Uncharacterized protein</fullName>
    </submittedName>
</protein>
<dbReference type="EMBL" id="HQ225832">
    <property type="protein sequence ID" value="ADX42527.1"/>
    <property type="molecule type" value="Genomic_DNA"/>
</dbReference>
<name>G4W939_9CAUD</name>
<dbReference type="Proteomes" id="UP000002653">
    <property type="component" value="Segment"/>
</dbReference>
<sequence>MMDDKLTEAQIHSACLSFRHDYGLMTEEERRKLRRDCRDWHEALSKELRPERGEVVTREAIGDAFHKAKFDAETDYRPQPTEIGLDAIYALQLPAPVVAVPSVEQGEGTS</sequence>
<dbReference type="GeneID" id="14297433"/>
<evidence type="ECO:0000313" key="2">
    <source>
        <dbReference type="Proteomes" id="UP000002653"/>
    </source>
</evidence>
<organism evidence="1 2">
    <name type="scientific">Tetrasphaera phage TJE1</name>
    <dbReference type="NCBI Taxonomy" id="981335"/>
    <lineage>
        <taxon>Viruses</taxon>
        <taxon>Duplodnaviria</taxon>
        <taxon>Heunggongvirae</taxon>
        <taxon>Uroviricota</taxon>
        <taxon>Caudoviricetes</taxon>
        <taxon>Tijeunavirus</taxon>
        <taxon>Tijeunavirus TJE1</taxon>
    </lineage>
</organism>
<proteinExistence type="predicted"/>
<accession>G4W939</accession>
<dbReference type="RefSeq" id="YP_007237919.1">
    <property type="nucleotide sequence ID" value="NC_019930.1"/>
</dbReference>
<reference evidence="1 2" key="1">
    <citation type="journal article" date="2012" name="Virus Genes">
        <title>Isolation and complete genome sequence of a bacteriophage lysing Tetrasphaera jenkinsii, a filamentous bacteria responsible for bulking in activated sludge.</title>
        <authorList>
            <person name="Petrovski S."/>
            <person name="Tillett D."/>
            <person name="Seviour R.J."/>
        </authorList>
    </citation>
    <scope>NUCLEOTIDE SEQUENCE [LARGE SCALE GENOMIC DNA]</scope>
</reference>
<dbReference type="KEGG" id="vg:14297433"/>